<keyword evidence="2" id="KW-1185">Reference proteome</keyword>
<organism evidence="1 2">
    <name type="scientific">Acer saccharum</name>
    <name type="common">Sugar maple</name>
    <dbReference type="NCBI Taxonomy" id="4024"/>
    <lineage>
        <taxon>Eukaryota</taxon>
        <taxon>Viridiplantae</taxon>
        <taxon>Streptophyta</taxon>
        <taxon>Embryophyta</taxon>
        <taxon>Tracheophyta</taxon>
        <taxon>Spermatophyta</taxon>
        <taxon>Magnoliopsida</taxon>
        <taxon>eudicotyledons</taxon>
        <taxon>Gunneridae</taxon>
        <taxon>Pentapetalae</taxon>
        <taxon>rosids</taxon>
        <taxon>malvids</taxon>
        <taxon>Sapindales</taxon>
        <taxon>Sapindaceae</taxon>
        <taxon>Hippocastanoideae</taxon>
        <taxon>Acereae</taxon>
        <taxon>Acer</taxon>
    </lineage>
</organism>
<gene>
    <name evidence="1" type="ORF">LWI29_019648</name>
</gene>
<reference evidence="1" key="2">
    <citation type="submission" date="2023-06" db="EMBL/GenBank/DDBJ databases">
        <authorList>
            <person name="Swenson N.G."/>
            <person name="Wegrzyn J.L."/>
            <person name="Mcevoy S.L."/>
        </authorList>
    </citation>
    <scope>NUCLEOTIDE SEQUENCE</scope>
    <source>
        <strain evidence="1">NS2018</strain>
        <tissue evidence="1">Leaf</tissue>
    </source>
</reference>
<sequence length="174" mass="20704">MSTFDFVFPENVTGSSLKAILVDAYERFDEEIRKLKLAVDFVYMQNQQMNTSFGLSVQKLLENMDKLAADLSLFERRMSLQIIQLSEQSERLRIESELRFRSEAEMRNLQVAHLQWQMGESRRQMMEETERLRSEHEQRSALMMEEAQRLRSDHHQQSQLMNLQIEVLRNQLSS</sequence>
<dbReference type="EMBL" id="JAUESC010000082">
    <property type="protein sequence ID" value="KAK0594286.1"/>
    <property type="molecule type" value="Genomic_DNA"/>
</dbReference>
<dbReference type="AlphaFoldDB" id="A0AA39SB28"/>
<proteinExistence type="predicted"/>
<protein>
    <submittedName>
        <fullName evidence="1">Uncharacterized protein</fullName>
    </submittedName>
</protein>
<comment type="caution">
    <text evidence="1">The sequence shown here is derived from an EMBL/GenBank/DDBJ whole genome shotgun (WGS) entry which is preliminary data.</text>
</comment>
<evidence type="ECO:0000313" key="1">
    <source>
        <dbReference type="EMBL" id="KAK0594286.1"/>
    </source>
</evidence>
<evidence type="ECO:0000313" key="2">
    <source>
        <dbReference type="Proteomes" id="UP001168877"/>
    </source>
</evidence>
<reference evidence="1" key="1">
    <citation type="journal article" date="2022" name="Plant J.">
        <title>Strategies of tolerance reflected in two North American maple genomes.</title>
        <authorList>
            <person name="McEvoy S.L."/>
            <person name="Sezen U.U."/>
            <person name="Trouern-Trend A."/>
            <person name="McMahon S.M."/>
            <person name="Schaberg P.G."/>
            <person name="Yang J."/>
            <person name="Wegrzyn J.L."/>
            <person name="Swenson N.G."/>
        </authorList>
    </citation>
    <scope>NUCLEOTIDE SEQUENCE</scope>
    <source>
        <strain evidence="1">NS2018</strain>
    </source>
</reference>
<accession>A0AA39SB28</accession>
<name>A0AA39SB28_ACESA</name>
<dbReference type="Proteomes" id="UP001168877">
    <property type="component" value="Unassembled WGS sequence"/>
</dbReference>